<feature type="transmembrane region" description="Helical" evidence="1">
    <location>
        <begin position="97"/>
        <end position="118"/>
    </location>
</feature>
<proteinExistence type="predicted"/>
<keyword evidence="3" id="KW-1185">Reference proteome</keyword>
<organism evidence="2 3">
    <name type="scientific">Haloechinothrix aidingensis</name>
    <dbReference type="NCBI Taxonomy" id="2752311"/>
    <lineage>
        <taxon>Bacteria</taxon>
        <taxon>Bacillati</taxon>
        <taxon>Actinomycetota</taxon>
        <taxon>Actinomycetes</taxon>
        <taxon>Pseudonocardiales</taxon>
        <taxon>Pseudonocardiaceae</taxon>
        <taxon>Haloechinothrix</taxon>
    </lineage>
</organism>
<name>A0A838AC94_9PSEU</name>
<feature type="transmembrane region" description="Helical" evidence="1">
    <location>
        <begin position="173"/>
        <end position="192"/>
    </location>
</feature>
<evidence type="ECO:0000256" key="1">
    <source>
        <dbReference type="SAM" id="Phobius"/>
    </source>
</evidence>
<reference evidence="2 3" key="1">
    <citation type="submission" date="2020-07" db="EMBL/GenBank/DDBJ databases">
        <title>Genome of Haloechinothrix sp.</title>
        <authorList>
            <person name="Tang S.-K."/>
            <person name="Yang L."/>
            <person name="Zhu W.-Y."/>
        </authorList>
    </citation>
    <scope>NUCLEOTIDE SEQUENCE [LARGE SCALE GENOMIC DNA]</scope>
    <source>
        <strain evidence="2 3">YIM 98757</strain>
    </source>
</reference>
<evidence type="ECO:0000313" key="2">
    <source>
        <dbReference type="EMBL" id="MBA0126847.1"/>
    </source>
</evidence>
<feature type="transmembrane region" description="Helical" evidence="1">
    <location>
        <begin position="138"/>
        <end position="161"/>
    </location>
</feature>
<protein>
    <recommendedName>
        <fullName evidence="4">DUF4386 domain-containing protein</fullName>
    </recommendedName>
</protein>
<sequence length="241" mass="25585">MTRELTGTSRRALLACAWCGPLTVVVAFTGWLIAGVLPVPLGASSTTGEVVDFYSSGTHVPMGIALASIGISLVIPVIAAITYVMRLGEPGAPVLTSIQAVSGTVTTVLLLVPMLLMASAGFRPERPAELTVLLNDTAWLLFITPVGPFVIQNVAIATAILSNSTTPLPRWLGFLNLWVGFTFTFDVIAYAFHDGPFAWHGLLIFWLALTSYAIWLVAMGMTIRHVIVARAAGRDPIPGVA</sequence>
<dbReference type="RefSeq" id="WP_180893674.1">
    <property type="nucleotide sequence ID" value="NZ_JACCKD010000005.1"/>
</dbReference>
<keyword evidence="1" id="KW-0472">Membrane</keyword>
<feature type="transmembrane region" description="Helical" evidence="1">
    <location>
        <begin position="12"/>
        <end position="34"/>
    </location>
</feature>
<comment type="caution">
    <text evidence="2">The sequence shown here is derived from an EMBL/GenBank/DDBJ whole genome shotgun (WGS) entry which is preliminary data.</text>
</comment>
<gene>
    <name evidence="2" type="ORF">H0B56_14950</name>
</gene>
<dbReference type="AlphaFoldDB" id="A0A838AC94"/>
<feature type="transmembrane region" description="Helical" evidence="1">
    <location>
        <begin position="62"/>
        <end position="85"/>
    </location>
</feature>
<keyword evidence="1" id="KW-0812">Transmembrane</keyword>
<keyword evidence="1" id="KW-1133">Transmembrane helix</keyword>
<evidence type="ECO:0008006" key="4">
    <source>
        <dbReference type="Google" id="ProtNLM"/>
    </source>
</evidence>
<dbReference type="EMBL" id="JACCKD010000005">
    <property type="protein sequence ID" value="MBA0126847.1"/>
    <property type="molecule type" value="Genomic_DNA"/>
</dbReference>
<accession>A0A838AC94</accession>
<feature type="transmembrane region" description="Helical" evidence="1">
    <location>
        <begin position="198"/>
        <end position="218"/>
    </location>
</feature>
<evidence type="ECO:0000313" key="3">
    <source>
        <dbReference type="Proteomes" id="UP000582974"/>
    </source>
</evidence>
<dbReference type="Proteomes" id="UP000582974">
    <property type="component" value="Unassembled WGS sequence"/>
</dbReference>